<evidence type="ECO:0000313" key="3">
    <source>
        <dbReference type="Proteomes" id="UP000054485"/>
    </source>
</evidence>
<feature type="region of interest" description="Disordered" evidence="1">
    <location>
        <begin position="25"/>
        <end position="46"/>
    </location>
</feature>
<organism evidence="2 3">
    <name type="scientific">Suillus luteus UH-Slu-Lm8-n1</name>
    <dbReference type="NCBI Taxonomy" id="930992"/>
    <lineage>
        <taxon>Eukaryota</taxon>
        <taxon>Fungi</taxon>
        <taxon>Dikarya</taxon>
        <taxon>Basidiomycota</taxon>
        <taxon>Agaricomycotina</taxon>
        <taxon>Agaricomycetes</taxon>
        <taxon>Agaricomycetidae</taxon>
        <taxon>Boletales</taxon>
        <taxon>Suillineae</taxon>
        <taxon>Suillaceae</taxon>
        <taxon>Suillus</taxon>
    </lineage>
</organism>
<dbReference type="Proteomes" id="UP000054485">
    <property type="component" value="Unassembled WGS sequence"/>
</dbReference>
<sequence>MATIGGEPGGRAAIVVEDKLGQDAIAPPEDEQSTAVPIGAPEPGRDVFAKDKQKEIKSQMIALQDVPANADEKEISAVTFTAAPEVVAEGKKEIRVQGGDVELGEDVADHRKPHGPLDHEEAIADQVAHELYPEARDAE</sequence>
<evidence type="ECO:0000256" key="1">
    <source>
        <dbReference type="SAM" id="MobiDB-lite"/>
    </source>
</evidence>
<reference evidence="2 3" key="1">
    <citation type="submission" date="2014-04" db="EMBL/GenBank/DDBJ databases">
        <authorList>
            <consortium name="DOE Joint Genome Institute"/>
            <person name="Kuo A."/>
            <person name="Ruytinx J."/>
            <person name="Rineau F."/>
            <person name="Colpaert J."/>
            <person name="Kohler A."/>
            <person name="Nagy L.G."/>
            <person name="Floudas D."/>
            <person name="Copeland A."/>
            <person name="Barry K.W."/>
            <person name="Cichocki N."/>
            <person name="Veneault-Fourrey C."/>
            <person name="LaButti K."/>
            <person name="Lindquist E.A."/>
            <person name="Lipzen A."/>
            <person name="Lundell T."/>
            <person name="Morin E."/>
            <person name="Murat C."/>
            <person name="Sun H."/>
            <person name="Tunlid A."/>
            <person name="Henrissat B."/>
            <person name="Grigoriev I.V."/>
            <person name="Hibbett D.S."/>
            <person name="Martin F."/>
            <person name="Nordberg H.P."/>
            <person name="Cantor M.N."/>
            <person name="Hua S.X."/>
        </authorList>
    </citation>
    <scope>NUCLEOTIDE SEQUENCE [LARGE SCALE GENOMIC DNA]</scope>
    <source>
        <strain evidence="2 3">UH-Slu-Lm8-n1</strain>
    </source>
</reference>
<dbReference type="STRING" id="930992.A0A0D0AB74"/>
<dbReference type="EMBL" id="KN835633">
    <property type="protein sequence ID" value="KIK35359.1"/>
    <property type="molecule type" value="Genomic_DNA"/>
</dbReference>
<name>A0A0D0AB74_9AGAM</name>
<dbReference type="OrthoDB" id="2674441at2759"/>
<accession>A0A0D0AB74</accession>
<evidence type="ECO:0000313" key="2">
    <source>
        <dbReference type="EMBL" id="KIK35359.1"/>
    </source>
</evidence>
<proteinExistence type="predicted"/>
<reference evidence="3" key="2">
    <citation type="submission" date="2015-01" db="EMBL/GenBank/DDBJ databases">
        <title>Evolutionary Origins and Diversification of the Mycorrhizal Mutualists.</title>
        <authorList>
            <consortium name="DOE Joint Genome Institute"/>
            <consortium name="Mycorrhizal Genomics Consortium"/>
            <person name="Kohler A."/>
            <person name="Kuo A."/>
            <person name="Nagy L.G."/>
            <person name="Floudas D."/>
            <person name="Copeland A."/>
            <person name="Barry K.W."/>
            <person name="Cichocki N."/>
            <person name="Veneault-Fourrey C."/>
            <person name="LaButti K."/>
            <person name="Lindquist E.A."/>
            <person name="Lipzen A."/>
            <person name="Lundell T."/>
            <person name="Morin E."/>
            <person name="Murat C."/>
            <person name="Riley R."/>
            <person name="Ohm R."/>
            <person name="Sun H."/>
            <person name="Tunlid A."/>
            <person name="Henrissat B."/>
            <person name="Grigoriev I.V."/>
            <person name="Hibbett D.S."/>
            <person name="Martin F."/>
        </authorList>
    </citation>
    <scope>NUCLEOTIDE SEQUENCE [LARGE SCALE GENOMIC DNA]</scope>
    <source>
        <strain evidence="3">UH-Slu-Lm8-n1</strain>
    </source>
</reference>
<keyword evidence="3" id="KW-1185">Reference proteome</keyword>
<dbReference type="AlphaFoldDB" id="A0A0D0AB74"/>
<gene>
    <name evidence="2" type="ORF">CY34DRAFT_96221</name>
</gene>
<dbReference type="InParanoid" id="A0A0D0AB74"/>
<feature type="compositionally biased region" description="Basic and acidic residues" evidence="1">
    <location>
        <begin position="107"/>
        <end position="117"/>
    </location>
</feature>
<protein>
    <submittedName>
        <fullName evidence="2">Uncharacterized protein</fullName>
    </submittedName>
</protein>
<feature type="region of interest" description="Disordered" evidence="1">
    <location>
        <begin position="98"/>
        <end position="117"/>
    </location>
</feature>
<dbReference type="HOGENOM" id="CLU_153385_0_0_1"/>